<evidence type="ECO:0000259" key="1">
    <source>
        <dbReference type="Pfam" id="PF00078"/>
    </source>
</evidence>
<keyword evidence="2" id="KW-1185">Reference proteome</keyword>
<evidence type="ECO:0000313" key="3">
    <source>
        <dbReference type="RefSeq" id="XP_010430869.1"/>
    </source>
</evidence>
<dbReference type="PANTHER" id="PTHR35046:SF9">
    <property type="entry name" value="RNA-DIRECTED DNA POLYMERASE"/>
    <property type="match status" value="1"/>
</dbReference>
<reference evidence="3" key="2">
    <citation type="submission" date="2025-08" db="UniProtKB">
        <authorList>
            <consortium name="RefSeq"/>
        </authorList>
    </citation>
    <scope>IDENTIFICATION</scope>
    <source>
        <tissue evidence="3">Leaf</tissue>
    </source>
</reference>
<name>A0ABM0TT13_CAMSA</name>
<dbReference type="PANTHER" id="PTHR35046">
    <property type="entry name" value="ZINC KNUCKLE (CCHC-TYPE) FAMILY PROTEIN"/>
    <property type="match status" value="1"/>
</dbReference>
<dbReference type="RefSeq" id="XP_010430869.1">
    <property type="nucleotide sequence ID" value="XM_010432567.1"/>
</dbReference>
<organism evidence="2 3">
    <name type="scientific">Camelina sativa</name>
    <name type="common">False flax</name>
    <name type="synonym">Myagrum sativum</name>
    <dbReference type="NCBI Taxonomy" id="90675"/>
    <lineage>
        <taxon>Eukaryota</taxon>
        <taxon>Viridiplantae</taxon>
        <taxon>Streptophyta</taxon>
        <taxon>Embryophyta</taxon>
        <taxon>Tracheophyta</taxon>
        <taxon>Spermatophyta</taxon>
        <taxon>Magnoliopsida</taxon>
        <taxon>eudicotyledons</taxon>
        <taxon>Gunneridae</taxon>
        <taxon>Pentapetalae</taxon>
        <taxon>rosids</taxon>
        <taxon>malvids</taxon>
        <taxon>Brassicales</taxon>
        <taxon>Brassicaceae</taxon>
        <taxon>Camelineae</taxon>
        <taxon>Camelina</taxon>
    </lineage>
</organism>
<dbReference type="GeneID" id="104715125"/>
<dbReference type="Gene3D" id="3.10.10.10">
    <property type="entry name" value="HIV Type 1 Reverse Transcriptase, subunit A, domain 1"/>
    <property type="match status" value="1"/>
</dbReference>
<dbReference type="InterPro" id="IPR043502">
    <property type="entry name" value="DNA/RNA_pol_sf"/>
</dbReference>
<gene>
    <name evidence="3" type="primary">LOC104715125</name>
</gene>
<dbReference type="Pfam" id="PF00078">
    <property type="entry name" value="RVT_1"/>
    <property type="match status" value="1"/>
</dbReference>
<proteinExistence type="predicted"/>
<reference evidence="2" key="1">
    <citation type="journal article" date="2014" name="Nat. Commun.">
        <title>The emerging biofuel crop Camelina sativa retains a highly undifferentiated hexaploid genome structure.</title>
        <authorList>
            <person name="Kagale S."/>
            <person name="Koh C."/>
            <person name="Nixon J."/>
            <person name="Bollina V."/>
            <person name="Clarke W.E."/>
            <person name="Tuteja R."/>
            <person name="Spillane C."/>
            <person name="Robinson S.J."/>
            <person name="Links M.G."/>
            <person name="Clarke C."/>
            <person name="Higgins E.E."/>
            <person name="Huebert T."/>
            <person name="Sharpe A.G."/>
            <person name="Parkin I.A."/>
        </authorList>
    </citation>
    <scope>NUCLEOTIDE SEQUENCE [LARGE SCALE GENOMIC DNA]</scope>
    <source>
        <strain evidence="2">cv. DH55</strain>
    </source>
</reference>
<dbReference type="SUPFAM" id="SSF56672">
    <property type="entry name" value="DNA/RNA polymerases"/>
    <property type="match status" value="1"/>
</dbReference>
<dbReference type="Gene3D" id="3.30.70.270">
    <property type="match status" value="1"/>
</dbReference>
<protein>
    <submittedName>
        <fullName evidence="3">Uncharacterized protein LOC104715125</fullName>
    </submittedName>
</protein>
<dbReference type="CDD" id="cd01647">
    <property type="entry name" value="RT_LTR"/>
    <property type="match status" value="1"/>
</dbReference>
<dbReference type="Proteomes" id="UP000694864">
    <property type="component" value="Chromosome 9"/>
</dbReference>
<accession>A0ABM0TT13</accession>
<feature type="domain" description="Reverse transcriptase" evidence="1">
    <location>
        <begin position="203"/>
        <end position="260"/>
    </location>
</feature>
<evidence type="ECO:0000313" key="2">
    <source>
        <dbReference type="Proteomes" id="UP000694864"/>
    </source>
</evidence>
<dbReference type="InterPro" id="IPR000477">
    <property type="entry name" value="RT_dom"/>
</dbReference>
<dbReference type="InterPro" id="IPR043128">
    <property type="entry name" value="Rev_trsase/Diguanyl_cyclase"/>
</dbReference>
<sequence length="264" mass="29921">MVSFSVGLYKDQVLCDVVPMHASHLLFGRPWQFDKRTTHCGHTNQYFFVHDNKHICLKPLNPNQVHEMQAKLSKDSDDKNNFLVQYGDVRKSIRDSGQVLLMVFRDLLLTGLEGSIDDLPEVIRDVLRRFANVFPDELPEGLPPIRGIEHQINLVLGAQLPNRPAYRVNPEEAKELECQVAELMSQGYVRESLSPCVVPVLLVPKKDGSWRMCVDCRAVNNITIKYQHPIPRLDDMVDELSGASVFSKIDLKSGYQSSSHEGGR</sequence>